<name>A0A8C6VJL1_NAJNA</name>
<sequence>PNCNFLPQPFWLGGPVWGRGGEEGLFCARGNCTPSSCKWGCEHWPQSLTRVGLCACTRPTTHTARLQIVHGPIVRHGPLVGDP</sequence>
<accession>A0A8C6VJL1</accession>
<proteinExistence type="predicted"/>
<reference evidence="1" key="2">
    <citation type="submission" date="2025-09" db="UniProtKB">
        <authorList>
            <consortium name="Ensembl"/>
        </authorList>
    </citation>
    <scope>IDENTIFICATION</scope>
</reference>
<dbReference type="Ensembl" id="ENSNNAT00000006203.1">
    <property type="protein sequence ID" value="ENSNNAP00000005931.1"/>
    <property type="gene ID" value="ENSNNAG00000004009.1"/>
</dbReference>
<dbReference type="AlphaFoldDB" id="A0A8C6VJL1"/>
<dbReference type="Proteomes" id="UP000694559">
    <property type="component" value="Unplaced"/>
</dbReference>
<reference evidence="1" key="1">
    <citation type="submission" date="2025-08" db="UniProtKB">
        <authorList>
            <consortium name="Ensembl"/>
        </authorList>
    </citation>
    <scope>IDENTIFICATION</scope>
</reference>
<protein>
    <submittedName>
        <fullName evidence="1">Uncharacterized protein</fullName>
    </submittedName>
</protein>
<keyword evidence="2" id="KW-1185">Reference proteome</keyword>
<organism evidence="1 2">
    <name type="scientific">Naja naja</name>
    <name type="common">Indian cobra</name>
    <dbReference type="NCBI Taxonomy" id="35670"/>
    <lineage>
        <taxon>Eukaryota</taxon>
        <taxon>Metazoa</taxon>
        <taxon>Chordata</taxon>
        <taxon>Craniata</taxon>
        <taxon>Vertebrata</taxon>
        <taxon>Euteleostomi</taxon>
        <taxon>Lepidosauria</taxon>
        <taxon>Squamata</taxon>
        <taxon>Bifurcata</taxon>
        <taxon>Unidentata</taxon>
        <taxon>Episquamata</taxon>
        <taxon>Toxicofera</taxon>
        <taxon>Serpentes</taxon>
        <taxon>Colubroidea</taxon>
        <taxon>Elapidae</taxon>
        <taxon>Elapinae</taxon>
        <taxon>Naja</taxon>
    </lineage>
</organism>
<evidence type="ECO:0000313" key="1">
    <source>
        <dbReference type="Ensembl" id="ENSNNAP00000005931.1"/>
    </source>
</evidence>
<evidence type="ECO:0000313" key="2">
    <source>
        <dbReference type="Proteomes" id="UP000694559"/>
    </source>
</evidence>